<evidence type="ECO:0000256" key="2">
    <source>
        <dbReference type="ARBA" id="ARBA00022679"/>
    </source>
</evidence>
<comment type="caution">
    <text evidence="4">The sequence shown here is derived from an EMBL/GenBank/DDBJ whole genome shotgun (WGS) entry which is preliminary data.</text>
</comment>
<dbReference type="PANTHER" id="PTHR43191:SF7">
    <property type="entry name" value="OBP33PEP LIKE PROTEIN"/>
    <property type="match status" value="1"/>
</dbReference>
<protein>
    <recommendedName>
        <fullName evidence="3">tRNA/rRNA methyltransferase SpoU type domain-containing protein</fullName>
    </recommendedName>
</protein>
<dbReference type="Gene3D" id="3.40.1280.10">
    <property type="match status" value="1"/>
</dbReference>
<organism evidence="4 5">
    <name type="scientific">Candidatus Ryanbacteria bacterium RIFCSPHIGHO2_01_FULL_48_27</name>
    <dbReference type="NCBI Taxonomy" id="1802115"/>
    <lineage>
        <taxon>Bacteria</taxon>
        <taxon>Candidatus Ryaniibacteriota</taxon>
    </lineage>
</organism>
<proteinExistence type="predicted"/>
<evidence type="ECO:0000256" key="1">
    <source>
        <dbReference type="ARBA" id="ARBA00022603"/>
    </source>
</evidence>
<feature type="domain" description="tRNA/rRNA methyltransferase SpoU type" evidence="3">
    <location>
        <begin position="19"/>
        <end position="170"/>
    </location>
</feature>
<keyword evidence="2" id="KW-0808">Transferase</keyword>
<dbReference type="InterPro" id="IPR001537">
    <property type="entry name" value="SpoU_MeTrfase"/>
</dbReference>
<dbReference type="InterPro" id="IPR051259">
    <property type="entry name" value="rRNA_Methyltransferase"/>
</dbReference>
<dbReference type="GO" id="GO:0008173">
    <property type="term" value="F:RNA methyltransferase activity"/>
    <property type="evidence" value="ECO:0007669"/>
    <property type="project" value="InterPro"/>
</dbReference>
<gene>
    <name evidence="4" type="ORF">A2756_06230</name>
</gene>
<accession>A0A1G2G7E3</accession>
<keyword evidence="1" id="KW-0489">Methyltransferase</keyword>
<evidence type="ECO:0000313" key="5">
    <source>
        <dbReference type="Proteomes" id="UP000177785"/>
    </source>
</evidence>
<reference evidence="4 5" key="1">
    <citation type="journal article" date="2016" name="Nat. Commun.">
        <title>Thousands of microbial genomes shed light on interconnected biogeochemical processes in an aquifer system.</title>
        <authorList>
            <person name="Anantharaman K."/>
            <person name="Brown C.T."/>
            <person name="Hug L.A."/>
            <person name="Sharon I."/>
            <person name="Castelle C.J."/>
            <person name="Probst A.J."/>
            <person name="Thomas B.C."/>
            <person name="Singh A."/>
            <person name="Wilkins M.J."/>
            <person name="Karaoz U."/>
            <person name="Brodie E.L."/>
            <person name="Williams K.H."/>
            <person name="Hubbard S.S."/>
            <person name="Banfield J.F."/>
        </authorList>
    </citation>
    <scope>NUCLEOTIDE SEQUENCE [LARGE SCALE GENOMIC DNA]</scope>
</reference>
<name>A0A1G2G7E3_9BACT</name>
<evidence type="ECO:0000259" key="3">
    <source>
        <dbReference type="Pfam" id="PF00588"/>
    </source>
</evidence>
<dbReference type="PANTHER" id="PTHR43191">
    <property type="entry name" value="RRNA METHYLTRANSFERASE 3"/>
    <property type="match status" value="1"/>
</dbReference>
<sequence>MKPRARTMKSKSKADFYLYAIAHNIRSLHNVGSLFRTADAAGVSKLFLTGYTPAPADRFGQVPKEIAKVALGAESFVIWQRSLSLGRVLQNLKRQNIYIIAIEQDAGASSLFDFDMWKIRTRYAGAAYIVGNEVSGISPRGLKQCDLVLEIPMRGKKESLNVSVAFGIAAFAFRSRP</sequence>
<dbReference type="SUPFAM" id="SSF75217">
    <property type="entry name" value="alpha/beta knot"/>
    <property type="match status" value="1"/>
</dbReference>
<dbReference type="STRING" id="1802115.A2756_06230"/>
<dbReference type="InterPro" id="IPR029028">
    <property type="entry name" value="Alpha/beta_knot_MTases"/>
</dbReference>
<dbReference type="InterPro" id="IPR029026">
    <property type="entry name" value="tRNA_m1G_MTases_N"/>
</dbReference>
<dbReference type="GO" id="GO:0003723">
    <property type="term" value="F:RNA binding"/>
    <property type="evidence" value="ECO:0007669"/>
    <property type="project" value="InterPro"/>
</dbReference>
<dbReference type="GO" id="GO:0006396">
    <property type="term" value="P:RNA processing"/>
    <property type="evidence" value="ECO:0007669"/>
    <property type="project" value="InterPro"/>
</dbReference>
<dbReference type="Proteomes" id="UP000177785">
    <property type="component" value="Unassembled WGS sequence"/>
</dbReference>
<dbReference type="Pfam" id="PF00588">
    <property type="entry name" value="SpoU_methylase"/>
    <property type="match status" value="1"/>
</dbReference>
<dbReference type="AlphaFoldDB" id="A0A1G2G7E3"/>
<evidence type="ECO:0000313" key="4">
    <source>
        <dbReference type="EMBL" id="OGZ46174.1"/>
    </source>
</evidence>
<dbReference type="EMBL" id="MHNL01000001">
    <property type="protein sequence ID" value="OGZ46174.1"/>
    <property type="molecule type" value="Genomic_DNA"/>
</dbReference>
<dbReference type="GO" id="GO:0032259">
    <property type="term" value="P:methylation"/>
    <property type="evidence" value="ECO:0007669"/>
    <property type="project" value="UniProtKB-KW"/>
</dbReference>